<comment type="catalytic activity">
    <reaction evidence="1">
        <text>ATP + protein L-histidine = ADP + protein N-phospho-L-histidine.</text>
        <dbReference type="EC" id="2.7.13.3"/>
    </reaction>
</comment>
<evidence type="ECO:0000259" key="7">
    <source>
        <dbReference type="PROSITE" id="PS50109"/>
    </source>
</evidence>
<dbReference type="InterPro" id="IPR019734">
    <property type="entry name" value="TPR_rpt"/>
</dbReference>
<name>A0A3S9N0L8_9FLAO</name>
<dbReference type="Gene3D" id="1.10.287.130">
    <property type="match status" value="1"/>
</dbReference>
<dbReference type="EMBL" id="CP034549">
    <property type="protein sequence ID" value="AZQ44938.1"/>
    <property type="molecule type" value="Genomic_DNA"/>
</dbReference>
<dbReference type="Proteomes" id="UP000279600">
    <property type="component" value="Chromosome"/>
</dbReference>
<evidence type="ECO:0000256" key="5">
    <source>
        <dbReference type="PROSITE-ProRule" id="PRU00339"/>
    </source>
</evidence>
<feature type="repeat" description="TPR" evidence="5">
    <location>
        <begin position="211"/>
        <end position="244"/>
    </location>
</feature>
<dbReference type="InterPro" id="IPR003594">
    <property type="entry name" value="HATPase_dom"/>
</dbReference>
<dbReference type="AlphaFoldDB" id="A0A3S9N0L8"/>
<evidence type="ECO:0000256" key="2">
    <source>
        <dbReference type="ARBA" id="ARBA00012438"/>
    </source>
</evidence>
<dbReference type="InterPro" id="IPR005467">
    <property type="entry name" value="His_kinase_dom"/>
</dbReference>
<accession>A0A3S9N0L8</accession>
<dbReference type="SMART" id="SM00387">
    <property type="entry name" value="HATPase_c"/>
    <property type="match status" value="1"/>
</dbReference>
<dbReference type="KEGG" id="noj:EJ995_12145"/>
<feature type="modified residue" description="4-aspartylphosphate" evidence="4">
    <location>
        <position position="682"/>
    </location>
</feature>
<dbReference type="PRINTS" id="PR00344">
    <property type="entry name" value="BCTRLSENSOR"/>
</dbReference>
<dbReference type="InterPro" id="IPR036890">
    <property type="entry name" value="HATPase_C_sf"/>
</dbReference>
<evidence type="ECO:0000313" key="10">
    <source>
        <dbReference type="Proteomes" id="UP000279600"/>
    </source>
</evidence>
<feature type="domain" description="Response regulatory" evidence="8">
    <location>
        <begin position="633"/>
        <end position="748"/>
    </location>
</feature>
<dbReference type="PROSITE" id="PS50109">
    <property type="entry name" value="HIS_KIN"/>
    <property type="match status" value="1"/>
</dbReference>
<dbReference type="SMART" id="SM00388">
    <property type="entry name" value="HisKA"/>
    <property type="match status" value="1"/>
</dbReference>
<dbReference type="SUPFAM" id="SSF48452">
    <property type="entry name" value="TPR-like"/>
    <property type="match status" value="2"/>
</dbReference>
<dbReference type="InterPro" id="IPR050956">
    <property type="entry name" value="2C_system_His_kinase"/>
</dbReference>
<dbReference type="Gene3D" id="3.40.50.2300">
    <property type="match status" value="1"/>
</dbReference>
<dbReference type="InterPro" id="IPR004358">
    <property type="entry name" value="Sig_transdc_His_kin-like_C"/>
</dbReference>
<evidence type="ECO:0000259" key="8">
    <source>
        <dbReference type="PROSITE" id="PS50110"/>
    </source>
</evidence>
<keyword evidence="3 4" id="KW-0597">Phosphoprotein</keyword>
<keyword evidence="6" id="KW-1133">Transmembrane helix</keyword>
<keyword evidence="6" id="KW-0472">Membrane</keyword>
<dbReference type="InterPro" id="IPR011006">
    <property type="entry name" value="CheY-like_superfamily"/>
</dbReference>
<evidence type="ECO:0000256" key="4">
    <source>
        <dbReference type="PROSITE-ProRule" id="PRU00169"/>
    </source>
</evidence>
<evidence type="ECO:0000256" key="1">
    <source>
        <dbReference type="ARBA" id="ARBA00000085"/>
    </source>
</evidence>
<dbReference type="InterPro" id="IPR001789">
    <property type="entry name" value="Sig_transdc_resp-reg_receiver"/>
</dbReference>
<sequence>MSIPNNRIKLTIAFSSILFLFSHIVLGQDNSQYSKAEQELELQLREMLGSIRESYDSQDFVKTIELSQQGRSIADQPRFYNYYVAVSSNLGLALLEIGDTLQSIKVFEESLEKAADFQNTSLDENRRKRTLVTANIDLANALLLTEQYDSAIDKYEEALTLTNQDDIEKLLILNYNIAEAYLKNDKSDNALPYVVTANRLADKMKVDAYTASVKLLYGRYHFEKNDFKNALENFEQSIKFAQLSGYQEALINSYSYASKAYAQVGNYQKAYENSQKFEELQQDKFQQDRITAVQNATAKFKVDEVTRDAENRIRSEKLEAEIRRKDDLQENTLKWSLIALGIAGLLILLLLIGFNRRKRLNEELEEKNQIYLKEKENKERLLIARNALFSRISHELRTPMYGIVGISNILMSDETLKDEHQENIESLKYSADYLLSLINNVLEMNKLNRSTNNVLVDQRFDVRELCSHAVESAKYISPEHDNEFNVEIDDRIEDYYVGDSVRIMQVLINLLGNANKFTQDGTIELRVDLEKETASGHLLQFQIRDTGKGITKEKLEYIFDETKYLQQHSANEGTGLGLPISQKILSLFDSRLDIQSEEGAGTIISFAIELQYDKAELIADDSAPVHQTLKGLDILVVEDNKINQMVTKKILDNLNGNVSIAASGAEAIELTQAHKYDLILMDINMPPGMDGFEATKRIREFDTTTPVIALTAVEQIELENRMKNSSINDFLIKPFKTEELLDVIYKSLKR</sequence>
<gene>
    <name evidence="9" type="ORF">EJ995_12145</name>
</gene>
<dbReference type="Pfam" id="PF00512">
    <property type="entry name" value="HisKA"/>
    <property type="match status" value="1"/>
</dbReference>
<feature type="domain" description="Histidine kinase" evidence="7">
    <location>
        <begin position="391"/>
        <end position="612"/>
    </location>
</feature>
<reference evidence="9 10" key="1">
    <citation type="submission" date="2018-12" db="EMBL/GenBank/DDBJ databases">
        <title>Complete genome of Nonlabens sp. MJ115.</title>
        <authorList>
            <person name="Choi H.S."/>
            <person name="Jung J."/>
        </authorList>
    </citation>
    <scope>NUCLEOTIDE SEQUENCE [LARGE SCALE GENOMIC DNA]</scope>
    <source>
        <strain evidence="9 10">MJ115</strain>
    </source>
</reference>
<keyword evidence="10" id="KW-1185">Reference proteome</keyword>
<dbReference type="OrthoDB" id="4457677at2"/>
<dbReference type="CDD" id="cd17546">
    <property type="entry name" value="REC_hyHK_CKI1_RcsC-like"/>
    <property type="match status" value="1"/>
</dbReference>
<dbReference type="SMART" id="SM00028">
    <property type="entry name" value="TPR"/>
    <property type="match status" value="4"/>
</dbReference>
<dbReference type="PROSITE" id="PS50005">
    <property type="entry name" value="TPR"/>
    <property type="match status" value="2"/>
</dbReference>
<dbReference type="Pfam" id="PF02518">
    <property type="entry name" value="HATPase_c"/>
    <property type="match status" value="1"/>
</dbReference>
<evidence type="ECO:0000256" key="6">
    <source>
        <dbReference type="SAM" id="Phobius"/>
    </source>
</evidence>
<dbReference type="InterPro" id="IPR003661">
    <property type="entry name" value="HisK_dim/P_dom"/>
</dbReference>
<organism evidence="9 10">
    <name type="scientific">Nonlabens ponticola</name>
    <dbReference type="NCBI Taxonomy" id="2496866"/>
    <lineage>
        <taxon>Bacteria</taxon>
        <taxon>Pseudomonadati</taxon>
        <taxon>Bacteroidota</taxon>
        <taxon>Flavobacteriia</taxon>
        <taxon>Flavobacteriales</taxon>
        <taxon>Flavobacteriaceae</taxon>
        <taxon>Nonlabens</taxon>
    </lineage>
</organism>
<dbReference type="PANTHER" id="PTHR43719:SF28">
    <property type="entry name" value="PEROXIDE STRESS-ACTIVATED HISTIDINE KINASE MAK1-RELATED"/>
    <property type="match status" value="1"/>
</dbReference>
<dbReference type="CDD" id="cd00082">
    <property type="entry name" value="HisKA"/>
    <property type="match status" value="1"/>
</dbReference>
<feature type="transmembrane region" description="Helical" evidence="6">
    <location>
        <begin position="335"/>
        <end position="354"/>
    </location>
</feature>
<evidence type="ECO:0000256" key="3">
    <source>
        <dbReference type="ARBA" id="ARBA00022553"/>
    </source>
</evidence>
<keyword evidence="5" id="KW-0802">TPR repeat</keyword>
<protein>
    <recommendedName>
        <fullName evidence="2">histidine kinase</fullName>
        <ecNumber evidence="2">2.7.13.3</ecNumber>
    </recommendedName>
</protein>
<dbReference type="Pfam" id="PF00072">
    <property type="entry name" value="Response_reg"/>
    <property type="match status" value="1"/>
</dbReference>
<dbReference type="Gene3D" id="3.30.565.10">
    <property type="entry name" value="Histidine kinase-like ATPase, C-terminal domain"/>
    <property type="match status" value="1"/>
</dbReference>
<dbReference type="Gene3D" id="1.25.40.10">
    <property type="entry name" value="Tetratricopeptide repeat domain"/>
    <property type="match status" value="2"/>
</dbReference>
<proteinExistence type="predicted"/>
<feature type="repeat" description="TPR" evidence="5">
    <location>
        <begin position="132"/>
        <end position="165"/>
    </location>
</feature>
<dbReference type="SUPFAM" id="SSF55874">
    <property type="entry name" value="ATPase domain of HSP90 chaperone/DNA topoisomerase II/histidine kinase"/>
    <property type="match status" value="1"/>
</dbReference>
<keyword evidence="6" id="KW-0812">Transmembrane</keyword>
<dbReference type="GO" id="GO:0000155">
    <property type="term" value="F:phosphorelay sensor kinase activity"/>
    <property type="evidence" value="ECO:0007669"/>
    <property type="project" value="InterPro"/>
</dbReference>
<dbReference type="InterPro" id="IPR036097">
    <property type="entry name" value="HisK_dim/P_sf"/>
</dbReference>
<dbReference type="SMART" id="SM00448">
    <property type="entry name" value="REC"/>
    <property type="match status" value="1"/>
</dbReference>
<dbReference type="PROSITE" id="PS50110">
    <property type="entry name" value="RESPONSE_REGULATORY"/>
    <property type="match status" value="1"/>
</dbReference>
<dbReference type="SUPFAM" id="SSF47384">
    <property type="entry name" value="Homodimeric domain of signal transducing histidine kinase"/>
    <property type="match status" value="1"/>
</dbReference>
<dbReference type="PANTHER" id="PTHR43719">
    <property type="entry name" value="TWO-COMPONENT HISTIDINE KINASE"/>
    <property type="match status" value="1"/>
</dbReference>
<dbReference type="SUPFAM" id="SSF52172">
    <property type="entry name" value="CheY-like"/>
    <property type="match status" value="1"/>
</dbReference>
<dbReference type="InterPro" id="IPR011990">
    <property type="entry name" value="TPR-like_helical_dom_sf"/>
</dbReference>
<dbReference type="RefSeq" id="WP_126448653.1">
    <property type="nucleotide sequence ID" value="NZ_CP034549.1"/>
</dbReference>
<evidence type="ECO:0000313" key="9">
    <source>
        <dbReference type="EMBL" id="AZQ44938.1"/>
    </source>
</evidence>
<dbReference type="EC" id="2.7.13.3" evidence="2"/>